<evidence type="ECO:0000313" key="1">
    <source>
        <dbReference type="EMBL" id="KAJ4714887.1"/>
    </source>
</evidence>
<protein>
    <submittedName>
        <fullName evidence="1">Red chlorophyll catabolite reductase</fullName>
    </submittedName>
</protein>
<reference evidence="1 2" key="1">
    <citation type="journal article" date="2023" name="Science">
        <title>Complex scaffold remodeling in plant triterpene biosynthesis.</title>
        <authorList>
            <person name="De La Pena R."/>
            <person name="Hodgson H."/>
            <person name="Liu J.C."/>
            <person name="Stephenson M.J."/>
            <person name="Martin A.C."/>
            <person name="Owen C."/>
            <person name="Harkess A."/>
            <person name="Leebens-Mack J."/>
            <person name="Jimenez L.E."/>
            <person name="Osbourn A."/>
            <person name="Sattely E.S."/>
        </authorList>
    </citation>
    <scope>NUCLEOTIDE SEQUENCE [LARGE SCALE GENOMIC DNA]</scope>
    <source>
        <strain evidence="2">cv. JPN11</strain>
        <tissue evidence="1">Leaf</tissue>
    </source>
</reference>
<organism evidence="1 2">
    <name type="scientific">Melia azedarach</name>
    <name type="common">Chinaberry tree</name>
    <dbReference type="NCBI Taxonomy" id="155640"/>
    <lineage>
        <taxon>Eukaryota</taxon>
        <taxon>Viridiplantae</taxon>
        <taxon>Streptophyta</taxon>
        <taxon>Embryophyta</taxon>
        <taxon>Tracheophyta</taxon>
        <taxon>Spermatophyta</taxon>
        <taxon>Magnoliopsida</taxon>
        <taxon>eudicotyledons</taxon>
        <taxon>Gunneridae</taxon>
        <taxon>Pentapetalae</taxon>
        <taxon>rosids</taxon>
        <taxon>malvids</taxon>
        <taxon>Sapindales</taxon>
        <taxon>Meliaceae</taxon>
        <taxon>Melia</taxon>
    </lineage>
</organism>
<comment type="caution">
    <text evidence="1">The sequence shown here is derived from an EMBL/GenBank/DDBJ whole genome shotgun (WGS) entry which is preliminary data.</text>
</comment>
<proteinExistence type="predicted"/>
<gene>
    <name evidence="1" type="ORF">OWV82_013304</name>
</gene>
<dbReference type="EMBL" id="CM051400">
    <property type="protein sequence ID" value="KAJ4714887.1"/>
    <property type="molecule type" value="Genomic_DNA"/>
</dbReference>
<dbReference type="Proteomes" id="UP001164539">
    <property type="component" value="Chromosome 7"/>
</dbReference>
<accession>A0ACC1XVE7</accession>
<evidence type="ECO:0000313" key="2">
    <source>
        <dbReference type="Proteomes" id="UP001164539"/>
    </source>
</evidence>
<keyword evidence="2" id="KW-1185">Reference proteome</keyword>
<sequence length="330" mass="36464">MAVNLSQFLPSQLCHPLGFTFGFSAPARSKYSRAAKITCSATPPSSPMDSHDEGRKKFVEFPYASAPVRSLMFDLVSTVENRLDSQLLPCALPPDVQYYENQSGTAQASLQIRSGLKSSPIDFILGSWIHSELPTGGALNITSLSAYLNSSTDAPNFLIELIQSSPTSLFLILDLPPRKDLVLHPDYLQTFYESTQLDKQRQMLEKVPEASPYFSSSLYIRCVVSPTAIMIRVETETGESTRMEEIITSYVDPVAKEVIGIWLNQCACGGREIGESDRADLEKRDGLMKKKTIEVDLGTSFPRLFGPEVAGRVLGEIQKVFTAKDTELFS</sequence>
<name>A0ACC1XVE7_MELAZ</name>